<dbReference type="EMBL" id="AP023366">
    <property type="protein sequence ID" value="BCJ87528.1"/>
    <property type="molecule type" value="Genomic_DNA"/>
</dbReference>
<evidence type="ECO:0000259" key="1">
    <source>
        <dbReference type="Pfam" id="PF07435"/>
    </source>
</evidence>
<organism evidence="2 3">
    <name type="scientific">Effusibacillus dendaii</name>
    <dbReference type="NCBI Taxonomy" id="2743772"/>
    <lineage>
        <taxon>Bacteria</taxon>
        <taxon>Bacillati</taxon>
        <taxon>Bacillota</taxon>
        <taxon>Bacilli</taxon>
        <taxon>Bacillales</taxon>
        <taxon>Alicyclobacillaceae</taxon>
        <taxon>Effusibacillus</taxon>
    </lineage>
</organism>
<sequence>MNQMGERIKDAALVLLVALSLVLTFGLWNTAPPAEWVDAGGFVPNPAFGFTKSVEELLRPDQVEVRLPDQSLTLLTPFSVPYEKAWEALRKTTAGEWEPVQEAAAFQQKVDMLPHIHFHFGLALTGEQLSKIVKMPDRTSTHVQVRSIVMFQDTDGFHLWLTDGGTTAWQATIGGQSPLFEQMAQWEALPKYEKEAGSSGPIFVPKENLQVPLVTYEVMNLPSDWLARSFFVDPTLPRRIQERDGSVLVTDGNRTVQIGADGQEIRYTFSLPMEAESPDSLPDVKLQRAVSFVNDHGGLQNAFLVQSEEFPEGNRIYRFRSYRNGLPIESELTTVDVALSGNEVVEMKRNTVYLGAQLQSEMAEVKPPPVKDWKQVGKMELVYGAILANGELRLRPVWKISHVDHSLAVFDAITGATWPGREE</sequence>
<feature type="domain" description="Regulatory protein YycH" evidence="1">
    <location>
        <begin position="6"/>
        <end position="361"/>
    </location>
</feature>
<dbReference type="Proteomes" id="UP000593802">
    <property type="component" value="Chromosome"/>
</dbReference>
<evidence type="ECO:0000313" key="3">
    <source>
        <dbReference type="Proteomes" id="UP000593802"/>
    </source>
</evidence>
<dbReference type="InterPro" id="IPR042274">
    <property type="entry name" value="YycH/YycI_2"/>
</dbReference>
<dbReference type="Pfam" id="PF07435">
    <property type="entry name" value="YycH"/>
    <property type="match status" value="1"/>
</dbReference>
<evidence type="ECO:0000313" key="2">
    <source>
        <dbReference type="EMBL" id="BCJ87528.1"/>
    </source>
</evidence>
<dbReference type="KEGG" id="eff:skT53_25130"/>
<dbReference type="RefSeq" id="WP_200757616.1">
    <property type="nucleotide sequence ID" value="NZ_AP023366.1"/>
</dbReference>
<dbReference type="AlphaFoldDB" id="A0A7I8DBH9"/>
<keyword evidence="3" id="KW-1185">Reference proteome</keyword>
<gene>
    <name evidence="2" type="ORF">skT53_25130</name>
</gene>
<accession>A0A7I8DBH9</accession>
<dbReference type="InterPro" id="IPR009996">
    <property type="entry name" value="YycH"/>
</dbReference>
<protein>
    <recommendedName>
        <fullName evidence="1">Regulatory protein YycH domain-containing protein</fullName>
    </recommendedName>
</protein>
<dbReference type="Gene3D" id="3.30.310.160">
    <property type="entry name" value="YycH protein, domain 2"/>
    <property type="match status" value="1"/>
</dbReference>
<reference evidence="2 3" key="1">
    <citation type="submission" date="2020-08" db="EMBL/GenBank/DDBJ databases">
        <title>Complete Genome Sequence of Effusibacillus dendaii Strain skT53, Isolated from Farmland soil.</title>
        <authorList>
            <person name="Konishi T."/>
            <person name="Kawasaki H."/>
        </authorList>
    </citation>
    <scope>NUCLEOTIDE SEQUENCE [LARGE SCALE GENOMIC DNA]</scope>
    <source>
        <strain evidence="3">skT53</strain>
    </source>
</reference>
<name>A0A7I8DBH9_9BACL</name>
<proteinExistence type="predicted"/>